<evidence type="ECO:0000259" key="2">
    <source>
        <dbReference type="Pfam" id="PF00930"/>
    </source>
</evidence>
<dbReference type="InterPro" id="IPR050278">
    <property type="entry name" value="Serine_Prot_S9B/DPPIV"/>
</dbReference>
<dbReference type="SUPFAM" id="SSF53474">
    <property type="entry name" value="alpha/beta-Hydrolases"/>
    <property type="match status" value="1"/>
</dbReference>
<protein>
    <recommendedName>
        <fullName evidence="5">Dipeptidyl-peptidase IV</fullName>
    </recommendedName>
</protein>
<proteinExistence type="predicted"/>
<feature type="domain" description="Dipeptidylpeptidase IV N-terminal" evidence="2">
    <location>
        <begin position="116"/>
        <end position="488"/>
    </location>
</feature>
<dbReference type="EMBL" id="CAWYQH010000013">
    <property type="protein sequence ID" value="CAK8675274.1"/>
    <property type="molecule type" value="Genomic_DNA"/>
</dbReference>
<feature type="domain" description="Peptidase S9 prolyl oligopeptidase catalytic" evidence="1">
    <location>
        <begin position="588"/>
        <end position="782"/>
    </location>
</feature>
<organism evidence="3 4">
    <name type="scientific">Clavelina lepadiformis</name>
    <name type="common">Light-bulb sea squirt</name>
    <name type="synonym">Ascidia lepadiformis</name>
    <dbReference type="NCBI Taxonomy" id="159417"/>
    <lineage>
        <taxon>Eukaryota</taxon>
        <taxon>Metazoa</taxon>
        <taxon>Chordata</taxon>
        <taxon>Tunicata</taxon>
        <taxon>Ascidiacea</taxon>
        <taxon>Aplousobranchia</taxon>
        <taxon>Clavelinidae</taxon>
        <taxon>Clavelina</taxon>
    </lineage>
</organism>
<gene>
    <name evidence="3" type="ORF">CVLEPA_LOCUS4866</name>
</gene>
<dbReference type="PANTHER" id="PTHR11731:SF202">
    <property type="entry name" value="DIPEPTIDYL PEPTIDASE FAMILY MEMBER 2"/>
    <property type="match status" value="1"/>
</dbReference>
<evidence type="ECO:0000313" key="3">
    <source>
        <dbReference type="EMBL" id="CAK8675274.1"/>
    </source>
</evidence>
<dbReference type="PANTHER" id="PTHR11731">
    <property type="entry name" value="PROTEASE FAMILY S9B,C DIPEPTIDYL-PEPTIDASE IV-RELATED"/>
    <property type="match status" value="1"/>
</dbReference>
<reference evidence="3 4" key="1">
    <citation type="submission" date="2024-02" db="EMBL/GenBank/DDBJ databases">
        <authorList>
            <person name="Daric V."/>
            <person name="Darras S."/>
        </authorList>
    </citation>
    <scope>NUCLEOTIDE SEQUENCE [LARGE SCALE GENOMIC DNA]</scope>
</reference>
<dbReference type="InterPro" id="IPR001375">
    <property type="entry name" value="Peptidase_S9_cat"/>
</dbReference>
<evidence type="ECO:0000313" key="4">
    <source>
        <dbReference type="Proteomes" id="UP001642483"/>
    </source>
</evidence>
<accession>A0ABP0FA11</accession>
<comment type="caution">
    <text evidence="3">The sequence shown here is derived from an EMBL/GenBank/DDBJ whole genome shotgun (WGS) entry which is preliminary data.</text>
</comment>
<dbReference type="Gene3D" id="2.140.10.30">
    <property type="entry name" value="Dipeptidylpeptidase IV, N-terminal domain"/>
    <property type="match status" value="1"/>
</dbReference>
<dbReference type="InterPro" id="IPR029058">
    <property type="entry name" value="AB_hydrolase_fold"/>
</dbReference>
<evidence type="ECO:0008006" key="5">
    <source>
        <dbReference type="Google" id="ProtNLM"/>
    </source>
</evidence>
<evidence type="ECO:0000259" key="1">
    <source>
        <dbReference type="Pfam" id="PF00326"/>
    </source>
</evidence>
<sequence length="794" mass="90431">MKKVVGALTAVTIVLLVIATLFAVDKNSTAGREKRSSTQKFAKVEENNIPNFSFKDIWSSKFSYKSVSPQWISGTQYIYMDSERNVKIRDVTTLNDTKILPGDEYINNGASSYKVSSTQEYILLLTKYVKGWRHSYNGTYLVYDVTAKLIRDDISLPENIQYITWSPVGNALAYVQGFDIYYKANPMAAEERVTTTGRANFVYNGIPDWVYEEEMISSNNVLYFSPGGTKLAFAQFNDTLCDHIEFIRYDDSQYPNLIDVSYPKAGTTQPTSKAFVYDIGTNITEEILPPKQLSDNGDYLFNRVTWANDTRAAVLWCDRLQTWSITSMCDEDGTKRICFELPQYEHKTPNGWLYQRRPYWIPVFAKNENVFFKVLPNNGWQHLARVDDDGTQFLTQGNYTVTSVSASYPAVDFYHVLSDYVYFLATIEGPGKRQVYRTKGHRSTADVDPDCITCKLITAYPGRCNYVTASFSIDGSYTIVRCRGEGAPLYIQYKLDHSALNQNDVLIDMVVLENNTGLVEAVSTTLMSDLRHGTIPSTTGYEFYYKQWNPPDFDETKKYPLLIDVYAGPGYQNVNSLWTRSWAPAYVPVGLGAIVVRIDGRGSNFYGDNFMHEVYRALGQKEVEDQIEAARYFGKLPYVDENRIAIWGWSYGGFTTSHAIGLDTDILKCGMAVAPLVDWRYYDTIYAERYMGLPADNHDGYENASVVNKAANFPQSSFYLIHGMADDNVHFQNAAQLEKELVKEDITFNDFFYADQDHSINRGNAYYHVYQILTKQLCECFGIPVPKDVWQLLS</sequence>
<dbReference type="Pfam" id="PF00326">
    <property type="entry name" value="Peptidase_S9"/>
    <property type="match status" value="1"/>
</dbReference>
<dbReference type="SUPFAM" id="SSF82171">
    <property type="entry name" value="DPP6 N-terminal domain-like"/>
    <property type="match status" value="1"/>
</dbReference>
<name>A0ABP0FA11_CLALP</name>
<keyword evidence="4" id="KW-1185">Reference proteome</keyword>
<dbReference type="Gene3D" id="3.40.50.1820">
    <property type="entry name" value="alpha/beta hydrolase"/>
    <property type="match status" value="1"/>
</dbReference>
<dbReference type="InterPro" id="IPR002469">
    <property type="entry name" value="Peptidase_S9B_N"/>
</dbReference>
<dbReference type="Pfam" id="PF00930">
    <property type="entry name" value="DPPIV_N"/>
    <property type="match status" value="1"/>
</dbReference>
<dbReference type="Proteomes" id="UP001642483">
    <property type="component" value="Unassembled WGS sequence"/>
</dbReference>